<proteinExistence type="predicted"/>
<dbReference type="Proteomes" id="UP000038802">
    <property type="component" value="Unassembled WGS sequence"/>
</dbReference>
<evidence type="ECO:0000313" key="2">
    <source>
        <dbReference type="Proteomes" id="UP000038802"/>
    </source>
</evidence>
<dbReference type="AlphaFoldDB" id="A0A0U0T2S8"/>
<organism evidence="1 2">
    <name type="scientific">Mycobacterium tuberculosis</name>
    <dbReference type="NCBI Taxonomy" id="1773"/>
    <lineage>
        <taxon>Bacteria</taxon>
        <taxon>Bacillati</taxon>
        <taxon>Actinomycetota</taxon>
        <taxon>Actinomycetes</taxon>
        <taxon>Mycobacteriales</taxon>
        <taxon>Mycobacteriaceae</taxon>
        <taxon>Mycobacterium</taxon>
        <taxon>Mycobacterium tuberculosis complex</taxon>
    </lineage>
</organism>
<evidence type="ECO:0000313" key="1">
    <source>
        <dbReference type="EMBL" id="COW60699.1"/>
    </source>
</evidence>
<reference evidence="2" key="1">
    <citation type="submission" date="2015-03" db="EMBL/GenBank/DDBJ databases">
        <authorList>
            <consortium name="Pathogen Informatics"/>
        </authorList>
    </citation>
    <scope>NUCLEOTIDE SEQUENCE [LARGE SCALE GENOMIC DNA]</scope>
    <source>
        <strain evidence="2">K00500041</strain>
    </source>
</reference>
<dbReference type="EMBL" id="CSAE01000600">
    <property type="protein sequence ID" value="COW60699.1"/>
    <property type="molecule type" value="Genomic_DNA"/>
</dbReference>
<accession>A0A0U0T2S8</accession>
<name>A0A0U0T2S8_MYCTX</name>
<sequence>MAGFHRVKCKLRGMCPRCTASTALMNPATPAAASRWPMLVLTDPNAHGLSPWPLPRP</sequence>
<protein>
    <submittedName>
        <fullName evidence="1">Uncharacterized protein</fullName>
    </submittedName>
</protein>
<gene>
    <name evidence="1" type="ORF">ERS007703_03921</name>
</gene>